<evidence type="ECO:0000313" key="2">
    <source>
        <dbReference type="EMBL" id="EFP04004.1"/>
    </source>
</evidence>
<evidence type="ECO:0000256" key="1">
    <source>
        <dbReference type="SAM" id="Phobius"/>
    </source>
</evidence>
<gene>
    <name evidence="2" type="ORF">CRE_27636</name>
</gene>
<reference evidence="2" key="1">
    <citation type="submission" date="2007-07" db="EMBL/GenBank/DDBJ databases">
        <title>PCAP assembly of the Caenorhabditis remanei genome.</title>
        <authorList>
            <consortium name="The Caenorhabditis remanei Sequencing Consortium"/>
            <person name="Wilson R.K."/>
        </authorList>
    </citation>
    <scope>NUCLEOTIDE SEQUENCE [LARGE SCALE GENOMIC DNA]</scope>
    <source>
        <strain evidence="2">PB4641</strain>
    </source>
</reference>
<keyword evidence="1" id="KW-1133">Transmembrane helix</keyword>
<name>E3MKM8_CAERE</name>
<accession>E3MKM8</accession>
<keyword evidence="1" id="KW-0472">Membrane</keyword>
<dbReference type="AlphaFoldDB" id="E3MKM8"/>
<dbReference type="InParanoid" id="E3MKM8"/>
<dbReference type="EMBL" id="DS268452">
    <property type="protein sequence ID" value="EFP04004.1"/>
    <property type="molecule type" value="Genomic_DNA"/>
</dbReference>
<feature type="transmembrane region" description="Helical" evidence="1">
    <location>
        <begin position="21"/>
        <end position="41"/>
    </location>
</feature>
<dbReference type="Proteomes" id="UP000008281">
    <property type="component" value="Unassembled WGS sequence"/>
</dbReference>
<proteinExistence type="predicted"/>
<sequence length="113" mass="14180">MYIMYKEEILHHFRQPYNYFILLYLLAILLIVIFVTMAHYFSWYEIWLKDLEKLRKRAWWCLRSQVNKFRNRNVPALQEFVACNELFRILDSFLCLYWLFQTGVPFQINYPYF</sequence>
<dbReference type="HOGENOM" id="CLU_2135835_0_0_1"/>
<protein>
    <submittedName>
        <fullName evidence="2">Uncharacterized protein</fullName>
    </submittedName>
</protein>
<keyword evidence="3" id="KW-1185">Reference proteome</keyword>
<keyword evidence="1" id="KW-0812">Transmembrane</keyword>
<organism evidence="3">
    <name type="scientific">Caenorhabditis remanei</name>
    <name type="common">Caenorhabditis vulgaris</name>
    <dbReference type="NCBI Taxonomy" id="31234"/>
    <lineage>
        <taxon>Eukaryota</taxon>
        <taxon>Metazoa</taxon>
        <taxon>Ecdysozoa</taxon>
        <taxon>Nematoda</taxon>
        <taxon>Chromadorea</taxon>
        <taxon>Rhabditida</taxon>
        <taxon>Rhabditina</taxon>
        <taxon>Rhabditomorpha</taxon>
        <taxon>Rhabditoidea</taxon>
        <taxon>Rhabditidae</taxon>
        <taxon>Peloderinae</taxon>
        <taxon>Caenorhabditis</taxon>
    </lineage>
</organism>
<evidence type="ECO:0000313" key="3">
    <source>
        <dbReference type="Proteomes" id="UP000008281"/>
    </source>
</evidence>